<accession>A0ABP0J743</accession>
<dbReference type="Proteomes" id="UP001642464">
    <property type="component" value="Unassembled WGS sequence"/>
</dbReference>
<protein>
    <submittedName>
        <fullName evidence="1">Uncharacterized protein</fullName>
    </submittedName>
</protein>
<reference evidence="1 2" key="1">
    <citation type="submission" date="2024-02" db="EMBL/GenBank/DDBJ databases">
        <authorList>
            <person name="Chen Y."/>
            <person name="Shah S."/>
            <person name="Dougan E. K."/>
            <person name="Thang M."/>
            <person name="Chan C."/>
        </authorList>
    </citation>
    <scope>NUCLEOTIDE SEQUENCE [LARGE SCALE GENOMIC DNA]</scope>
</reference>
<evidence type="ECO:0000313" key="2">
    <source>
        <dbReference type="Proteomes" id="UP001642464"/>
    </source>
</evidence>
<gene>
    <name evidence="1" type="ORF">SCF082_LOCUS10578</name>
</gene>
<keyword evidence="2" id="KW-1185">Reference proteome</keyword>
<proteinExistence type="predicted"/>
<comment type="caution">
    <text evidence="1">The sequence shown here is derived from an EMBL/GenBank/DDBJ whole genome shotgun (WGS) entry which is preliminary data.</text>
</comment>
<name>A0ABP0J743_9DINO</name>
<organism evidence="1 2">
    <name type="scientific">Durusdinium trenchii</name>
    <dbReference type="NCBI Taxonomy" id="1381693"/>
    <lineage>
        <taxon>Eukaryota</taxon>
        <taxon>Sar</taxon>
        <taxon>Alveolata</taxon>
        <taxon>Dinophyceae</taxon>
        <taxon>Suessiales</taxon>
        <taxon>Symbiodiniaceae</taxon>
        <taxon>Durusdinium</taxon>
    </lineage>
</organism>
<sequence>MEQQLRQALKLEVGNEDLKSETVHSVLLEGKFATMMAGIFVRALPSREKLASPLAKETCLEVWERVKGLGSKYEAVADLMKEDGIDGDYLAHHDISRKRLAEEFEITRKIKQDVLLHLFERYKPRMIRDVAVGLVACSAEFCRKRDYGHLFHGPDANVLGHEDLKVRAQKMMAYQSHKAFFPPCRIRPNQIIADQSSQAQLEAAG</sequence>
<dbReference type="EMBL" id="CAXAMM010006202">
    <property type="protein sequence ID" value="CAK9010199.1"/>
    <property type="molecule type" value="Genomic_DNA"/>
</dbReference>
<evidence type="ECO:0000313" key="1">
    <source>
        <dbReference type="EMBL" id="CAK9010199.1"/>
    </source>
</evidence>